<dbReference type="PANTHER" id="PTHR11596:SF5">
    <property type="entry name" value="ALKALINE PHOSPHATASE"/>
    <property type="match status" value="1"/>
</dbReference>
<dbReference type="InterPro" id="IPR001952">
    <property type="entry name" value="Alkaline_phosphatase"/>
</dbReference>
<dbReference type="GO" id="GO:0004035">
    <property type="term" value="F:alkaline phosphatase activity"/>
    <property type="evidence" value="ECO:0007669"/>
    <property type="project" value="TreeGrafter"/>
</dbReference>
<dbReference type="InterPro" id="IPR036439">
    <property type="entry name" value="Dockerin_dom_sf"/>
</dbReference>
<dbReference type="PANTHER" id="PTHR11596">
    <property type="entry name" value="ALKALINE PHOSPHATASE"/>
    <property type="match status" value="1"/>
</dbReference>
<name>A0A1I0NQH0_9EURY</name>
<dbReference type="SUPFAM" id="SSF63446">
    <property type="entry name" value="Type I dockerin domain"/>
    <property type="match status" value="1"/>
</dbReference>
<dbReference type="SUPFAM" id="SSF53649">
    <property type="entry name" value="Alkaline phosphatase-like"/>
    <property type="match status" value="1"/>
</dbReference>
<feature type="domain" description="Dockerin" evidence="9">
    <location>
        <begin position="462"/>
        <end position="520"/>
    </location>
</feature>
<keyword evidence="4" id="KW-0597">Phosphoprotein</keyword>
<keyword evidence="8" id="KW-0460">Magnesium</keyword>
<dbReference type="GO" id="GO:0046872">
    <property type="term" value="F:metal ion binding"/>
    <property type="evidence" value="ECO:0007669"/>
    <property type="project" value="UniProtKB-KW"/>
</dbReference>
<evidence type="ECO:0000256" key="2">
    <source>
        <dbReference type="ARBA" id="ARBA00001947"/>
    </source>
</evidence>
<dbReference type="Pfam" id="PF00245">
    <property type="entry name" value="Alk_phosphatase"/>
    <property type="match status" value="1"/>
</dbReference>
<evidence type="ECO:0000259" key="9">
    <source>
        <dbReference type="PROSITE" id="PS51766"/>
    </source>
</evidence>
<sequence length="520" mass="55224">MPTLPPPVWGAVRKVVAMDVKKVLGLVLLVGVLVFSQAGTATTPVAGGSISAPHGVKNVILIIGDGMGFAHLQLTRLVYGPLNIEKMPYSGVEMTYSRSGEVTDSAASATALATGIMTYNGMISTVKEGGKTYTLTTVLELAKALGKSTGLVTTTRITHATPAAFGAHVEDRDMEAEIAKQLVENRVNVLFGGGKKYFDDETLNLAKAYGYQVVFDKAGLESASGDYVLGLFSSSHIPYVLDRTENDVGLLDMTKKAIELLEKNPNGFFLMIEAGRIDHASHGNDIAAALAETKELDDVVGYVLEYARQRGDTLVVVTADHETGGLAMGTNYGKVVDVQGILNIKASTGTMAAEIKNGGDIKEVVKKYTGIELSDDEVAYIQKRAEEDPKYGLSNGIGEVLAERLGVRFASHKHTGEPVPLFAYGPGASKFIGFHHHTQTGRLIAELMVYGVGTINVAFAGTSTVEGDLNGDHRVDAKDAYLVLRLFLGATVDDDTERAIDMDGNGIIDLGDVVAILQGA</sequence>
<dbReference type="InterPro" id="IPR018299">
    <property type="entry name" value="Alkaline_phosphatase_AS"/>
</dbReference>
<dbReference type="InterPro" id="IPR016134">
    <property type="entry name" value="Dockerin_dom"/>
</dbReference>
<organism evidence="10 11">
    <name type="scientific">Thermococcus thioreducens</name>
    <dbReference type="NCBI Taxonomy" id="277988"/>
    <lineage>
        <taxon>Archaea</taxon>
        <taxon>Methanobacteriati</taxon>
        <taxon>Methanobacteriota</taxon>
        <taxon>Thermococci</taxon>
        <taxon>Thermococcales</taxon>
        <taxon>Thermococcaceae</taxon>
        <taxon>Thermococcus</taxon>
    </lineage>
</organism>
<accession>A0A1I0NQH0</accession>
<dbReference type="Proteomes" id="UP000182125">
    <property type="component" value="Unassembled WGS sequence"/>
</dbReference>
<evidence type="ECO:0000256" key="6">
    <source>
        <dbReference type="ARBA" id="ARBA00022801"/>
    </source>
</evidence>
<dbReference type="InterPro" id="IPR017850">
    <property type="entry name" value="Alkaline_phosphatase_core_sf"/>
</dbReference>
<keyword evidence="7" id="KW-0862">Zinc</keyword>
<dbReference type="Gene3D" id="1.10.1330.10">
    <property type="entry name" value="Dockerin domain"/>
    <property type="match status" value="1"/>
</dbReference>
<dbReference type="InterPro" id="IPR018247">
    <property type="entry name" value="EF_Hand_1_Ca_BS"/>
</dbReference>
<reference evidence="11" key="1">
    <citation type="submission" date="2016-10" db="EMBL/GenBank/DDBJ databases">
        <authorList>
            <person name="Varghese N."/>
            <person name="Submissions S."/>
        </authorList>
    </citation>
    <scope>NUCLEOTIDE SEQUENCE [LARGE SCALE GENOMIC DNA]</scope>
    <source>
        <strain evidence="11">OGL-20</strain>
    </source>
</reference>
<dbReference type="CDD" id="cd16012">
    <property type="entry name" value="ALP"/>
    <property type="match status" value="1"/>
</dbReference>
<dbReference type="SMART" id="SM00098">
    <property type="entry name" value="alkPPc"/>
    <property type="match status" value="1"/>
</dbReference>
<dbReference type="PROSITE" id="PS00018">
    <property type="entry name" value="EF_HAND_1"/>
    <property type="match status" value="1"/>
</dbReference>
<proteinExistence type="inferred from homology"/>
<keyword evidence="5" id="KW-0479">Metal-binding</keyword>
<dbReference type="PROSITE" id="PS00448">
    <property type="entry name" value="CLOS_CELLULOSOME_RPT"/>
    <property type="match status" value="1"/>
</dbReference>
<dbReference type="InterPro" id="IPR002105">
    <property type="entry name" value="Dockerin_1_rpt"/>
</dbReference>
<dbReference type="Gene3D" id="1.10.60.40">
    <property type="match status" value="1"/>
</dbReference>
<dbReference type="PRINTS" id="PR00113">
    <property type="entry name" value="ALKPHPHTASE"/>
</dbReference>
<dbReference type="GO" id="GO:0004553">
    <property type="term" value="F:hydrolase activity, hydrolyzing O-glycosyl compounds"/>
    <property type="evidence" value="ECO:0007669"/>
    <property type="project" value="InterPro"/>
</dbReference>
<evidence type="ECO:0000256" key="4">
    <source>
        <dbReference type="ARBA" id="ARBA00022553"/>
    </source>
</evidence>
<gene>
    <name evidence="10" type="ORF">SAMN05216170_1177</name>
</gene>
<comment type="cofactor">
    <cofactor evidence="1">
        <name>Mg(2+)</name>
        <dbReference type="ChEBI" id="CHEBI:18420"/>
    </cofactor>
</comment>
<evidence type="ECO:0000256" key="5">
    <source>
        <dbReference type="ARBA" id="ARBA00022723"/>
    </source>
</evidence>
<evidence type="ECO:0000256" key="1">
    <source>
        <dbReference type="ARBA" id="ARBA00001946"/>
    </source>
</evidence>
<evidence type="ECO:0000256" key="3">
    <source>
        <dbReference type="ARBA" id="ARBA00005984"/>
    </source>
</evidence>
<dbReference type="PROSITE" id="PS51766">
    <property type="entry name" value="DOCKERIN"/>
    <property type="match status" value="1"/>
</dbReference>
<dbReference type="EMBL" id="FOIW01000002">
    <property type="protein sequence ID" value="SEW03702.1"/>
    <property type="molecule type" value="Genomic_DNA"/>
</dbReference>
<evidence type="ECO:0000313" key="10">
    <source>
        <dbReference type="EMBL" id="SEW03702.1"/>
    </source>
</evidence>
<comment type="cofactor">
    <cofactor evidence="2">
        <name>Zn(2+)</name>
        <dbReference type="ChEBI" id="CHEBI:29105"/>
    </cofactor>
</comment>
<dbReference type="AlphaFoldDB" id="A0A1I0NQH0"/>
<dbReference type="GO" id="GO:0000272">
    <property type="term" value="P:polysaccharide catabolic process"/>
    <property type="evidence" value="ECO:0007669"/>
    <property type="project" value="InterPro"/>
</dbReference>
<dbReference type="CDD" id="cd14256">
    <property type="entry name" value="Dockerin_I"/>
    <property type="match status" value="1"/>
</dbReference>
<evidence type="ECO:0000313" key="11">
    <source>
        <dbReference type="Proteomes" id="UP000182125"/>
    </source>
</evidence>
<keyword evidence="6" id="KW-0378">Hydrolase</keyword>
<evidence type="ECO:0000256" key="7">
    <source>
        <dbReference type="ARBA" id="ARBA00022833"/>
    </source>
</evidence>
<comment type="similarity">
    <text evidence="3">Belongs to the alkaline phosphatase family.</text>
</comment>
<dbReference type="Gene3D" id="3.40.720.10">
    <property type="entry name" value="Alkaline Phosphatase, subunit A"/>
    <property type="match status" value="1"/>
</dbReference>
<protein>
    <submittedName>
        <fullName evidence="10">Alkaline phosphatase</fullName>
    </submittedName>
</protein>
<evidence type="ECO:0000256" key="8">
    <source>
        <dbReference type="ARBA" id="ARBA00022842"/>
    </source>
</evidence>
<dbReference type="PROSITE" id="PS00123">
    <property type="entry name" value="ALKALINE_PHOSPHATASE"/>
    <property type="match status" value="1"/>
</dbReference>